<dbReference type="InterPro" id="IPR013094">
    <property type="entry name" value="AB_hydrolase_3"/>
</dbReference>
<reference evidence="2 3" key="1">
    <citation type="submission" date="2024-02" db="EMBL/GenBank/DDBJ databases">
        <title>Deinococcus carri NBRC 110142.</title>
        <authorList>
            <person name="Ichikawa N."/>
            <person name="Katano-Makiyama Y."/>
            <person name="Hidaka K."/>
        </authorList>
    </citation>
    <scope>NUCLEOTIDE SEQUENCE [LARGE SCALE GENOMIC DNA]</scope>
    <source>
        <strain evidence="2 3">NBRC 110142</strain>
    </source>
</reference>
<dbReference type="Pfam" id="PF07859">
    <property type="entry name" value="Abhydrolase_3"/>
    <property type="match status" value="1"/>
</dbReference>
<gene>
    <name evidence="2" type="primary">aes_1</name>
    <name evidence="2" type="ORF">Dcar01_01636</name>
</gene>
<accession>A0ABP9W6C6</accession>
<dbReference type="InterPro" id="IPR029058">
    <property type="entry name" value="AB_hydrolase_fold"/>
</dbReference>
<feature type="domain" description="Alpha/beta hydrolase fold-3" evidence="1">
    <location>
        <begin position="76"/>
        <end position="283"/>
    </location>
</feature>
<keyword evidence="3" id="KW-1185">Reference proteome</keyword>
<dbReference type="SUPFAM" id="SSF53474">
    <property type="entry name" value="alpha/beta-Hydrolases"/>
    <property type="match status" value="1"/>
</dbReference>
<proteinExistence type="predicted"/>
<protein>
    <submittedName>
        <fullName evidence="2">Acetyl esterase</fullName>
    </submittedName>
</protein>
<evidence type="ECO:0000313" key="2">
    <source>
        <dbReference type="EMBL" id="GAA5512912.1"/>
    </source>
</evidence>
<evidence type="ECO:0000313" key="3">
    <source>
        <dbReference type="Proteomes" id="UP001401887"/>
    </source>
</evidence>
<dbReference type="PANTHER" id="PTHR23025">
    <property type="entry name" value="TRIACYLGLYCEROL LIPASE"/>
    <property type="match status" value="1"/>
</dbReference>
<organism evidence="2 3">
    <name type="scientific">Deinococcus carri</name>
    <dbReference type="NCBI Taxonomy" id="1211323"/>
    <lineage>
        <taxon>Bacteria</taxon>
        <taxon>Thermotogati</taxon>
        <taxon>Deinococcota</taxon>
        <taxon>Deinococci</taxon>
        <taxon>Deinococcales</taxon>
        <taxon>Deinococcaceae</taxon>
        <taxon>Deinococcus</taxon>
    </lineage>
</organism>
<dbReference type="EMBL" id="BAABRP010000004">
    <property type="protein sequence ID" value="GAA5512912.1"/>
    <property type="molecule type" value="Genomic_DNA"/>
</dbReference>
<comment type="caution">
    <text evidence="2">The sequence shown here is derived from an EMBL/GenBank/DDBJ whole genome shotgun (WGS) entry which is preliminary data.</text>
</comment>
<name>A0ABP9W6C6_9DEIO</name>
<dbReference type="RefSeq" id="WP_345463622.1">
    <property type="nucleotide sequence ID" value="NZ_BAABRP010000004.1"/>
</dbReference>
<evidence type="ECO:0000259" key="1">
    <source>
        <dbReference type="Pfam" id="PF07859"/>
    </source>
</evidence>
<sequence>MPLDPHLKEVLLQMAAAPEPGSLEEMRAAVIANSARMPQRPVTIAGTRDLTIPGPASDLPARLYTPEGEGPFPLTVFFHGGGFVAYSLETHDSVCRELCAGASTAVLSVDYRLAPEHRFPAGVEDAYAALVWAAAHGEELGADTSRLAVAGDSAGASLSIACTLRARDEGGPPLRAQLLIYPAADFVNVDRYPSRRENAEGYFLTEERMKFFGQMYLSDPNHATHPHVSPLHAADLAGLPPALVLTAEFDPLRDEGVAYAEALNAAGGRATHQPGPGMIHGFANMTGLSPAAAALLDQAAAWLGAELG</sequence>
<dbReference type="PANTHER" id="PTHR23025:SF4">
    <property type="entry name" value="ALPHA_BETA HYDROLASE FOLD-3 DOMAIN-CONTAINING PROTEIN"/>
    <property type="match status" value="1"/>
</dbReference>
<dbReference type="Proteomes" id="UP001401887">
    <property type="component" value="Unassembled WGS sequence"/>
</dbReference>
<dbReference type="Gene3D" id="3.40.50.1820">
    <property type="entry name" value="alpha/beta hydrolase"/>
    <property type="match status" value="1"/>
</dbReference>